<protein>
    <recommendedName>
        <fullName evidence="3">Serpin domain-containing protein</fullName>
    </recommendedName>
</protein>
<dbReference type="Pfam" id="PF00079">
    <property type="entry name" value="Serpin"/>
    <property type="match status" value="1"/>
</dbReference>
<dbReference type="AlphaFoldDB" id="A0A8E0RXB0"/>
<feature type="domain" description="Serpin" evidence="3">
    <location>
        <begin position="1"/>
        <end position="247"/>
    </location>
</feature>
<dbReference type="InterPro" id="IPR042185">
    <property type="entry name" value="Serpin_sf_2"/>
</dbReference>
<dbReference type="InterPro" id="IPR000215">
    <property type="entry name" value="Serpin_fam"/>
</dbReference>
<dbReference type="InterPro" id="IPR036186">
    <property type="entry name" value="Serpin_sf"/>
</dbReference>
<dbReference type="Gene3D" id="2.30.39.10">
    <property type="entry name" value="Alpha-1-antitrypsin, domain 1"/>
    <property type="match status" value="1"/>
</dbReference>
<sequence length="249" mass="27578">QVDFAKHPENARSEVNQWVSGATHHKITELLPQGTVTCDTKLVLGSAMYFKDETTNGEFHKLGGGTCPVKMMRRRGYFNIEEEITDGAMGLKLPFKDTRYELLIMLPRDNTEFPNFVHQICNTNKLQEILEAPFYSQMAHVMVPRFKLSMTPSLELKDTLKSMGVQKLFADADLKKIAGIPLFVSDVVHQAVLEVNEAGAVAAAAAGACMANRSMLQPIEFRADHAFVVAVIVDKTVPLFIGHVTAAEE</sequence>
<dbReference type="GO" id="GO:0004867">
    <property type="term" value="F:serine-type endopeptidase inhibitor activity"/>
    <property type="evidence" value="ECO:0007669"/>
    <property type="project" value="InterPro"/>
</dbReference>
<evidence type="ECO:0000256" key="1">
    <source>
        <dbReference type="ARBA" id="ARBA00009500"/>
    </source>
</evidence>
<comment type="similarity">
    <text evidence="1 2">Belongs to the serpin family.</text>
</comment>
<dbReference type="PANTHER" id="PTHR11461:SF211">
    <property type="entry name" value="GH10112P-RELATED"/>
    <property type="match status" value="1"/>
</dbReference>
<evidence type="ECO:0000256" key="2">
    <source>
        <dbReference type="RuleBase" id="RU000411"/>
    </source>
</evidence>
<dbReference type="InterPro" id="IPR042178">
    <property type="entry name" value="Serpin_sf_1"/>
</dbReference>
<dbReference type="GO" id="GO:0005615">
    <property type="term" value="C:extracellular space"/>
    <property type="evidence" value="ECO:0007669"/>
    <property type="project" value="InterPro"/>
</dbReference>
<evidence type="ECO:0000313" key="5">
    <source>
        <dbReference type="Proteomes" id="UP000728185"/>
    </source>
</evidence>
<accession>A0A8E0RXB0</accession>
<dbReference type="OrthoDB" id="671595at2759"/>
<organism evidence="4 5">
    <name type="scientific">Fasciolopsis buskii</name>
    <dbReference type="NCBI Taxonomy" id="27845"/>
    <lineage>
        <taxon>Eukaryota</taxon>
        <taxon>Metazoa</taxon>
        <taxon>Spiralia</taxon>
        <taxon>Lophotrochozoa</taxon>
        <taxon>Platyhelminthes</taxon>
        <taxon>Trematoda</taxon>
        <taxon>Digenea</taxon>
        <taxon>Plagiorchiida</taxon>
        <taxon>Echinostomata</taxon>
        <taxon>Echinostomatoidea</taxon>
        <taxon>Fasciolidae</taxon>
        <taxon>Fasciolopsis</taxon>
    </lineage>
</organism>
<comment type="caution">
    <text evidence="4">The sequence shown here is derived from an EMBL/GenBank/DDBJ whole genome shotgun (WGS) entry which is preliminary data.</text>
</comment>
<evidence type="ECO:0000313" key="4">
    <source>
        <dbReference type="EMBL" id="KAA0194479.1"/>
    </source>
</evidence>
<dbReference type="Gene3D" id="3.30.497.10">
    <property type="entry name" value="Antithrombin, subunit I, domain 2"/>
    <property type="match status" value="1"/>
</dbReference>
<reference evidence="4" key="1">
    <citation type="submission" date="2019-05" db="EMBL/GenBank/DDBJ databases">
        <title>Annotation for the trematode Fasciolopsis buski.</title>
        <authorList>
            <person name="Choi Y.-J."/>
        </authorList>
    </citation>
    <scope>NUCLEOTIDE SEQUENCE</scope>
    <source>
        <strain evidence="4">HT</strain>
        <tissue evidence="4">Whole worm</tissue>
    </source>
</reference>
<dbReference type="SUPFAM" id="SSF56574">
    <property type="entry name" value="Serpins"/>
    <property type="match status" value="1"/>
</dbReference>
<dbReference type="PANTHER" id="PTHR11461">
    <property type="entry name" value="SERINE PROTEASE INHIBITOR, SERPIN"/>
    <property type="match status" value="1"/>
</dbReference>
<dbReference type="EMBL" id="LUCM01004359">
    <property type="protein sequence ID" value="KAA0194479.1"/>
    <property type="molecule type" value="Genomic_DNA"/>
</dbReference>
<dbReference type="Proteomes" id="UP000728185">
    <property type="component" value="Unassembled WGS sequence"/>
</dbReference>
<dbReference type="SMART" id="SM00093">
    <property type="entry name" value="SERPIN"/>
    <property type="match status" value="1"/>
</dbReference>
<dbReference type="InterPro" id="IPR023796">
    <property type="entry name" value="Serpin_dom"/>
</dbReference>
<gene>
    <name evidence="4" type="ORF">FBUS_09399</name>
</gene>
<proteinExistence type="inferred from homology"/>
<feature type="non-terminal residue" evidence="4">
    <location>
        <position position="249"/>
    </location>
</feature>
<evidence type="ECO:0000259" key="3">
    <source>
        <dbReference type="SMART" id="SM00093"/>
    </source>
</evidence>
<name>A0A8E0RXB0_9TREM</name>
<keyword evidence="5" id="KW-1185">Reference proteome</keyword>